<comment type="caution">
    <text evidence="7">The sequence shown here is derived from an EMBL/GenBank/DDBJ whole genome shotgun (WGS) entry which is preliminary data.</text>
</comment>
<dbReference type="EMBL" id="JAVREI010000002">
    <property type="protein sequence ID" value="MDT0275367.1"/>
    <property type="molecule type" value="Genomic_DNA"/>
</dbReference>
<dbReference type="InterPro" id="IPR035434">
    <property type="entry name" value="GCL_bact_plant"/>
</dbReference>
<evidence type="ECO:0000313" key="8">
    <source>
        <dbReference type="Proteomes" id="UP001183222"/>
    </source>
</evidence>
<protein>
    <recommendedName>
        <fullName evidence="5">Glutamate--cysteine ligase EgtA</fullName>
        <ecNumber evidence="5">6.3.2.2</ecNumber>
    </recommendedName>
    <alternativeName>
        <fullName evidence="5">Gamma-glutamylcysteine synthase</fullName>
        <shortName evidence="5">GCS</shortName>
        <shortName evidence="5">Gamma-ECS</shortName>
    </alternativeName>
</protein>
<dbReference type="EC" id="6.3.2.2" evidence="5"/>
<evidence type="ECO:0000256" key="5">
    <source>
        <dbReference type="HAMAP-Rule" id="MF_02034"/>
    </source>
</evidence>
<dbReference type="InterPro" id="IPR014746">
    <property type="entry name" value="Gln_synth/guanido_kin_cat_dom"/>
</dbReference>
<dbReference type="InterPro" id="IPR017809">
    <property type="entry name" value="EgtA_Actinobacteria"/>
</dbReference>
<evidence type="ECO:0000256" key="1">
    <source>
        <dbReference type="ARBA" id="ARBA00022598"/>
    </source>
</evidence>
<dbReference type="PANTHER" id="PTHR34378:SF1">
    <property type="entry name" value="GLUTAMATE--CYSTEINE LIGASE, CHLOROPLASTIC"/>
    <property type="match status" value="1"/>
</dbReference>
<gene>
    <name evidence="5 7" type="primary">egtA</name>
    <name evidence="7" type="ORF">RM425_05575</name>
</gene>
<dbReference type="NCBIfam" id="TIGR03444">
    <property type="entry name" value="EgtA_Cys_ligase"/>
    <property type="match status" value="1"/>
</dbReference>
<keyword evidence="3 5" id="KW-0067">ATP-binding</keyword>
<dbReference type="GO" id="GO:0004357">
    <property type="term" value="F:glutamate-cysteine ligase activity"/>
    <property type="evidence" value="ECO:0007669"/>
    <property type="project" value="UniProtKB-EC"/>
</dbReference>
<comment type="function">
    <text evidence="5">Catalyzes the synthesis of gamma-glutamylcysteine (gamma-GC). This compound is used as substrate for the biosynthesis of the low-molecular thiol compound ergothioneine.</text>
</comment>
<keyword evidence="1 5" id="KW-0436">Ligase</keyword>
<evidence type="ECO:0000313" key="7">
    <source>
        <dbReference type="EMBL" id="MDT0275367.1"/>
    </source>
</evidence>
<organism evidence="7 8">
    <name type="scientific">Blastococcus goldschmidtiae</name>
    <dbReference type="NCBI Taxonomy" id="3075546"/>
    <lineage>
        <taxon>Bacteria</taxon>
        <taxon>Bacillati</taxon>
        <taxon>Actinomycetota</taxon>
        <taxon>Actinomycetes</taxon>
        <taxon>Geodermatophilales</taxon>
        <taxon>Geodermatophilaceae</taxon>
        <taxon>Blastococcus</taxon>
    </lineage>
</organism>
<evidence type="ECO:0000256" key="6">
    <source>
        <dbReference type="SAM" id="MobiDB-lite"/>
    </source>
</evidence>
<keyword evidence="8" id="KW-1185">Reference proteome</keyword>
<dbReference type="Proteomes" id="UP001183222">
    <property type="component" value="Unassembled WGS sequence"/>
</dbReference>
<dbReference type="RefSeq" id="WP_311344190.1">
    <property type="nucleotide sequence ID" value="NZ_JAVREI010000002.1"/>
</dbReference>
<dbReference type="HAMAP" id="MF_02034">
    <property type="entry name" value="EgtA"/>
    <property type="match status" value="1"/>
</dbReference>
<sequence length="503" mass="51557">MAAVLAASGSLALGLAAGVVLRLLDGLPVRSMRAASGRRVPRLAECAPVGRMDRARGRRLPSRPRTDPRSTSTGPDLEGVDDLTSVPAAPEVALDTEQVAERITREALRPGGTGRVGLELEALLVERADPGRRAPWDRVTDALAGVGPLPGGSRITLEPGGQVELSGPPAEGVAAAVSALRADRAVLAGALAADGLELALLGSDPLRSPHRLSPAHRYAAMQEHFAAAGCSGAGLSMMTGTASLQVNLDAGPADGWAARVALAHQLGPVLVAVSACSPVAAGRPTGWRSSRQQIWGDLDQARCGPVLTGEDPAGEWAAYALAAPVMLVRDPVTGRAEPVRTRTSLGEWVAGIVPLGGRRPTQDDVDYHLTTLFPPVRPRGYLEIRYLDAAPEPWWPALAAVTATLLDDPVAACRAAAASAPVAGRWSDAACLGLADAALRTAAVGCLSAALDAVPQALRDDVAALLALVERGRSPGDAVLAAAGSADPLALLRAAIDLPEASP</sequence>
<comment type="pathway">
    <text evidence="5">Amino-acid biosynthesis; ergothioneine biosynthesis.</text>
</comment>
<feature type="region of interest" description="Disordered" evidence="6">
    <location>
        <begin position="47"/>
        <end position="94"/>
    </location>
</feature>
<dbReference type="InterPro" id="IPR006336">
    <property type="entry name" value="GCS2"/>
</dbReference>
<accession>A0ABU2K5A2</accession>
<evidence type="ECO:0000256" key="4">
    <source>
        <dbReference type="ARBA" id="ARBA00048819"/>
    </source>
</evidence>
<name>A0ABU2K5A2_9ACTN</name>
<comment type="similarity">
    <text evidence="5">Belongs to the glutamate--cysteine ligase type 2 family. EgtA subfamily.</text>
</comment>
<dbReference type="Pfam" id="PF04107">
    <property type="entry name" value="GCS2"/>
    <property type="match status" value="1"/>
</dbReference>
<evidence type="ECO:0000256" key="3">
    <source>
        <dbReference type="ARBA" id="ARBA00022840"/>
    </source>
</evidence>
<keyword evidence="2 5" id="KW-0547">Nucleotide-binding</keyword>
<dbReference type="SUPFAM" id="SSF55931">
    <property type="entry name" value="Glutamine synthetase/guanido kinase"/>
    <property type="match status" value="1"/>
</dbReference>
<dbReference type="Gene3D" id="3.30.590.20">
    <property type="match status" value="1"/>
</dbReference>
<reference evidence="8" key="1">
    <citation type="submission" date="2023-07" db="EMBL/GenBank/DDBJ databases">
        <title>30 novel species of actinomycetes from the DSMZ collection.</title>
        <authorList>
            <person name="Nouioui I."/>
        </authorList>
    </citation>
    <scope>NUCLEOTIDE SEQUENCE [LARGE SCALE GENOMIC DNA]</scope>
    <source>
        <strain evidence="8">DSM 46792</strain>
    </source>
</reference>
<evidence type="ECO:0000256" key="2">
    <source>
        <dbReference type="ARBA" id="ARBA00022741"/>
    </source>
</evidence>
<comment type="catalytic activity">
    <reaction evidence="4 5">
        <text>L-cysteine + L-glutamate + ATP = gamma-L-glutamyl-L-cysteine + ADP + phosphate + H(+)</text>
        <dbReference type="Rhea" id="RHEA:13285"/>
        <dbReference type="ChEBI" id="CHEBI:15378"/>
        <dbReference type="ChEBI" id="CHEBI:29985"/>
        <dbReference type="ChEBI" id="CHEBI:30616"/>
        <dbReference type="ChEBI" id="CHEBI:35235"/>
        <dbReference type="ChEBI" id="CHEBI:43474"/>
        <dbReference type="ChEBI" id="CHEBI:58173"/>
        <dbReference type="ChEBI" id="CHEBI:456216"/>
        <dbReference type="EC" id="6.3.2.2"/>
    </reaction>
</comment>
<dbReference type="PANTHER" id="PTHR34378">
    <property type="entry name" value="GLUTAMATE--CYSTEINE LIGASE, CHLOROPLASTIC"/>
    <property type="match status" value="1"/>
</dbReference>
<proteinExistence type="inferred from homology"/>